<gene>
    <name evidence="1" type="ORF">FSB73_19700</name>
</gene>
<accession>A0A5B8VS64</accession>
<reference evidence="1 2" key="1">
    <citation type="journal article" date="2017" name="Int. J. Syst. Evol. Microbiol.">
        <title>Arachidicoccus ginsenosidivorans sp. nov., with ginsenoside-converting activity isolated from ginseng cultivating soil.</title>
        <authorList>
            <person name="Siddiqi M.Z."/>
            <person name="Aslam Z."/>
            <person name="Im W.T."/>
        </authorList>
    </citation>
    <scope>NUCLEOTIDE SEQUENCE [LARGE SCALE GENOMIC DNA]</scope>
    <source>
        <strain evidence="1 2">Gsoil 809</strain>
    </source>
</reference>
<dbReference type="RefSeq" id="WP_146786175.1">
    <property type="nucleotide sequence ID" value="NZ_CP042434.1"/>
</dbReference>
<evidence type="ECO:0000313" key="2">
    <source>
        <dbReference type="Proteomes" id="UP000321291"/>
    </source>
</evidence>
<dbReference type="KEGG" id="agi:FSB73_19700"/>
<dbReference type="EMBL" id="CP042434">
    <property type="protein sequence ID" value="QEC73556.1"/>
    <property type="molecule type" value="Genomic_DNA"/>
</dbReference>
<name>A0A5B8VS64_9BACT</name>
<sequence length="78" mass="9083">MGTIRLLYDKGLLFNKTQEATDTIQANLATNGWLNAKYGDYEAVRTHGQQLKQQMKDYVDKIYQINKPLKHHFELIAE</sequence>
<evidence type="ECO:0000313" key="1">
    <source>
        <dbReference type="EMBL" id="QEC73556.1"/>
    </source>
</evidence>
<keyword evidence="2" id="KW-1185">Reference proteome</keyword>
<dbReference type="Proteomes" id="UP000321291">
    <property type="component" value="Chromosome"/>
</dbReference>
<organism evidence="1 2">
    <name type="scientific">Arachidicoccus ginsenosidivorans</name>
    <dbReference type="NCBI Taxonomy" id="496057"/>
    <lineage>
        <taxon>Bacteria</taxon>
        <taxon>Pseudomonadati</taxon>
        <taxon>Bacteroidota</taxon>
        <taxon>Chitinophagia</taxon>
        <taxon>Chitinophagales</taxon>
        <taxon>Chitinophagaceae</taxon>
        <taxon>Arachidicoccus</taxon>
    </lineage>
</organism>
<protein>
    <submittedName>
        <fullName evidence="1">Uncharacterized protein</fullName>
    </submittedName>
</protein>
<proteinExistence type="predicted"/>
<dbReference type="AlphaFoldDB" id="A0A5B8VS64"/>